<dbReference type="OrthoDB" id="5510290at2"/>
<name>A0A1C3WXB5_9HYPH</name>
<evidence type="ECO:0000256" key="1">
    <source>
        <dbReference type="SAM" id="MobiDB-lite"/>
    </source>
</evidence>
<feature type="signal peptide" evidence="2">
    <location>
        <begin position="1"/>
        <end position="27"/>
    </location>
</feature>
<evidence type="ECO:0000313" key="5">
    <source>
        <dbReference type="Proteomes" id="UP000199435"/>
    </source>
</evidence>
<organism evidence="4 5">
    <name type="scientific">Rhizobium miluonense</name>
    <dbReference type="NCBI Taxonomy" id="411945"/>
    <lineage>
        <taxon>Bacteria</taxon>
        <taxon>Pseudomonadati</taxon>
        <taxon>Pseudomonadota</taxon>
        <taxon>Alphaproteobacteria</taxon>
        <taxon>Hyphomicrobiales</taxon>
        <taxon>Rhizobiaceae</taxon>
        <taxon>Rhizobium/Agrobacterium group</taxon>
        <taxon>Rhizobium</taxon>
    </lineage>
</organism>
<dbReference type="Pfam" id="PF09832">
    <property type="entry name" value="DUF2059"/>
    <property type="match status" value="1"/>
</dbReference>
<dbReference type="AlphaFoldDB" id="A0A1C3WXB5"/>
<feature type="domain" description="DUF2059" evidence="3">
    <location>
        <begin position="94"/>
        <end position="151"/>
    </location>
</feature>
<accession>A0A1C3WXB5</accession>
<feature type="chain" id="PRO_5008685957" description="DUF2059 domain-containing protein" evidence="2">
    <location>
        <begin position="28"/>
        <end position="202"/>
    </location>
</feature>
<keyword evidence="5" id="KW-1185">Reference proteome</keyword>
<feature type="compositionally biased region" description="Low complexity" evidence="1">
    <location>
        <begin position="176"/>
        <end position="202"/>
    </location>
</feature>
<feature type="region of interest" description="Disordered" evidence="1">
    <location>
        <begin position="174"/>
        <end position="202"/>
    </location>
</feature>
<reference evidence="5" key="1">
    <citation type="submission" date="2016-08" db="EMBL/GenBank/DDBJ databases">
        <authorList>
            <person name="Varghese N."/>
            <person name="Submissions Spin"/>
        </authorList>
    </citation>
    <scope>NUCLEOTIDE SEQUENCE [LARGE SCALE GENOMIC DNA]</scope>
    <source>
        <strain evidence="5">HAMBI 2971</strain>
    </source>
</reference>
<gene>
    <name evidence="4" type="ORF">GA0061102_10454</name>
</gene>
<dbReference type="InterPro" id="IPR018637">
    <property type="entry name" value="DUF2059"/>
</dbReference>
<dbReference type="RefSeq" id="WP_092854808.1">
    <property type="nucleotide sequence ID" value="NZ_FMAH01000045.1"/>
</dbReference>
<protein>
    <recommendedName>
        <fullName evidence="3">DUF2059 domain-containing protein</fullName>
    </recommendedName>
</protein>
<sequence length="202" mass="21219">MIKLTGLGRFAAATILLSGIAFGSVSAQEVSEDQIKAARAAITALGITNQFDNILPNLAEQLKSTMIQANPNFGDAINSTVDATALALAPRRADLEREAAVTYAKAFSAEELKAIADFYGSPAGKKLLKDGPLATRELYKAADIWSQGISRDLANQSNDALQKVVKAPVVSPEVTAPAQPAAKQPAQPAAKQPALKLQVPKQ</sequence>
<evidence type="ECO:0000313" key="4">
    <source>
        <dbReference type="EMBL" id="SCB44633.1"/>
    </source>
</evidence>
<evidence type="ECO:0000259" key="3">
    <source>
        <dbReference type="Pfam" id="PF09832"/>
    </source>
</evidence>
<evidence type="ECO:0000256" key="2">
    <source>
        <dbReference type="SAM" id="SignalP"/>
    </source>
</evidence>
<proteinExistence type="predicted"/>
<dbReference type="STRING" id="411945.GA0061102_10454"/>
<dbReference type="EMBL" id="FMAH01000045">
    <property type="protein sequence ID" value="SCB44633.1"/>
    <property type="molecule type" value="Genomic_DNA"/>
</dbReference>
<dbReference type="Proteomes" id="UP000199435">
    <property type="component" value="Unassembled WGS sequence"/>
</dbReference>
<keyword evidence="2" id="KW-0732">Signal</keyword>